<evidence type="ECO:0000313" key="4">
    <source>
        <dbReference type="Proteomes" id="UP000507470"/>
    </source>
</evidence>
<dbReference type="PROSITE" id="PS51406">
    <property type="entry name" value="FIBRINOGEN_C_2"/>
    <property type="match status" value="1"/>
</dbReference>
<dbReference type="NCBIfam" id="NF040941">
    <property type="entry name" value="GGGWT_bact"/>
    <property type="match status" value="1"/>
</dbReference>
<name>A0A6J8EW46_MYTCO</name>
<keyword evidence="1" id="KW-1015">Disulfide bond</keyword>
<proteinExistence type="predicted"/>
<evidence type="ECO:0000256" key="1">
    <source>
        <dbReference type="ARBA" id="ARBA00023157"/>
    </source>
</evidence>
<dbReference type="EMBL" id="CACVKT020010066">
    <property type="protein sequence ID" value="CAC5424787.1"/>
    <property type="molecule type" value="Genomic_DNA"/>
</dbReference>
<evidence type="ECO:0000259" key="2">
    <source>
        <dbReference type="PROSITE" id="PS51406"/>
    </source>
</evidence>
<dbReference type="InterPro" id="IPR036056">
    <property type="entry name" value="Fibrinogen-like_C"/>
</dbReference>
<gene>
    <name evidence="3" type="ORF">MCOR_56663</name>
</gene>
<keyword evidence="4" id="KW-1185">Reference proteome</keyword>
<dbReference type="FunFam" id="3.90.215.10:FF:000001">
    <property type="entry name" value="Tenascin isoform 1"/>
    <property type="match status" value="1"/>
</dbReference>
<feature type="domain" description="Fibrinogen C-terminal" evidence="2">
    <location>
        <begin position="120"/>
        <end position="339"/>
    </location>
</feature>
<dbReference type="GO" id="GO:0005615">
    <property type="term" value="C:extracellular space"/>
    <property type="evidence" value="ECO:0007669"/>
    <property type="project" value="TreeGrafter"/>
</dbReference>
<dbReference type="Proteomes" id="UP000507470">
    <property type="component" value="Unassembled WGS sequence"/>
</dbReference>
<dbReference type="Pfam" id="PF00147">
    <property type="entry name" value="Fibrinogen_C"/>
    <property type="match status" value="1"/>
</dbReference>
<dbReference type="Gene3D" id="3.90.215.10">
    <property type="entry name" value="Gamma Fibrinogen, chain A, domain 1"/>
    <property type="match status" value="1"/>
</dbReference>
<evidence type="ECO:0000313" key="3">
    <source>
        <dbReference type="EMBL" id="CAC5424787.1"/>
    </source>
</evidence>
<dbReference type="InterPro" id="IPR050373">
    <property type="entry name" value="Fibrinogen_C-term_domain"/>
</dbReference>
<dbReference type="PANTHER" id="PTHR19143">
    <property type="entry name" value="FIBRINOGEN/TENASCIN/ANGIOPOEITIN"/>
    <property type="match status" value="1"/>
</dbReference>
<dbReference type="AlphaFoldDB" id="A0A6J8EW46"/>
<dbReference type="InterPro" id="IPR014716">
    <property type="entry name" value="Fibrinogen_a/b/g_C_1"/>
</dbReference>
<sequence>MLAMLLHITMEGSSQHPIKTMIMTVEIVQNGITELVAVGGTMHVIMSASHCHMPTIIKDKMARHISISIILTTLSVLVASDTILNKHLVKSSSDSGVCLYGATAERVLNILATGKFRTAAPSVRKPKDCSDLDPKHDPSGVYRIFPTGGRGFKVYCDMTTDGGRWTVLIRRMDGSQDFNKKWSEYENGFGDLNREFWLGNKYLHTLTSIENTEMRVDMDNFKGEKRYAKYSTFQVGDAGSKYKLTIGGFSGNVGDAFPHHNGMKFTTPDQDNDLANFNCAVQLSRVGGGWWFGKCDNVCFTFSYANNKKGLTGENLIQWVRWKGSEYSLKYAAMMIRRG</sequence>
<dbReference type="OrthoDB" id="6154963at2759"/>
<reference evidence="3 4" key="1">
    <citation type="submission" date="2020-06" db="EMBL/GenBank/DDBJ databases">
        <authorList>
            <person name="Li R."/>
            <person name="Bekaert M."/>
        </authorList>
    </citation>
    <scope>NUCLEOTIDE SEQUENCE [LARGE SCALE GENOMIC DNA]</scope>
    <source>
        <strain evidence="4">wild</strain>
    </source>
</reference>
<dbReference type="SUPFAM" id="SSF56496">
    <property type="entry name" value="Fibrinogen C-terminal domain-like"/>
    <property type="match status" value="1"/>
</dbReference>
<accession>A0A6J8EW46</accession>
<organism evidence="3 4">
    <name type="scientific">Mytilus coruscus</name>
    <name type="common">Sea mussel</name>
    <dbReference type="NCBI Taxonomy" id="42192"/>
    <lineage>
        <taxon>Eukaryota</taxon>
        <taxon>Metazoa</taxon>
        <taxon>Spiralia</taxon>
        <taxon>Lophotrochozoa</taxon>
        <taxon>Mollusca</taxon>
        <taxon>Bivalvia</taxon>
        <taxon>Autobranchia</taxon>
        <taxon>Pteriomorphia</taxon>
        <taxon>Mytilida</taxon>
        <taxon>Mytiloidea</taxon>
        <taxon>Mytilidae</taxon>
        <taxon>Mytilinae</taxon>
        <taxon>Mytilus</taxon>
    </lineage>
</organism>
<dbReference type="CDD" id="cd00087">
    <property type="entry name" value="FReD"/>
    <property type="match status" value="1"/>
</dbReference>
<dbReference type="SMART" id="SM00186">
    <property type="entry name" value="FBG"/>
    <property type="match status" value="1"/>
</dbReference>
<protein>
    <recommendedName>
        <fullName evidence="2">Fibrinogen C-terminal domain-containing protein</fullName>
    </recommendedName>
</protein>
<dbReference type="InterPro" id="IPR002181">
    <property type="entry name" value="Fibrinogen_a/b/g_C_dom"/>
</dbReference>